<name>A0A7W2FSQ7_9VIBR</name>
<dbReference type="InterPro" id="IPR009212">
    <property type="entry name" value="Methylthioribose_kinase"/>
</dbReference>
<dbReference type="AlphaFoldDB" id="A0A7W2FSQ7"/>
<evidence type="ECO:0000259" key="8">
    <source>
        <dbReference type="Pfam" id="PF01636"/>
    </source>
</evidence>
<feature type="domain" description="Aminoglycoside phosphotransferase" evidence="8">
    <location>
        <begin position="39"/>
        <end position="285"/>
    </location>
</feature>
<dbReference type="PANTHER" id="PTHR34273:SF2">
    <property type="entry name" value="METHYLTHIORIBOSE KINASE"/>
    <property type="match status" value="1"/>
</dbReference>
<dbReference type="GO" id="GO:0009086">
    <property type="term" value="P:methionine biosynthetic process"/>
    <property type="evidence" value="ECO:0007669"/>
    <property type="project" value="InterPro"/>
</dbReference>
<dbReference type="InterPro" id="IPR011009">
    <property type="entry name" value="Kinase-like_dom_sf"/>
</dbReference>
<dbReference type="Proteomes" id="UP000571701">
    <property type="component" value="Unassembled WGS sequence"/>
</dbReference>
<evidence type="ECO:0000256" key="5">
    <source>
        <dbReference type="ARBA" id="ARBA00022741"/>
    </source>
</evidence>
<keyword evidence="6 9" id="KW-0418">Kinase</keyword>
<keyword evidence="5" id="KW-0547">Nucleotide-binding</keyword>
<reference evidence="9 10" key="1">
    <citation type="submission" date="2020-07" db="EMBL/GenBank/DDBJ databases">
        <title>Vibrio marinisediminis sp. nov., isolated from marine sediment.</title>
        <authorList>
            <person name="Ji X."/>
        </authorList>
    </citation>
    <scope>NUCLEOTIDE SEQUENCE [LARGE SCALE GENOMIC DNA]</scope>
    <source>
        <strain evidence="9 10">404</strain>
    </source>
</reference>
<proteinExistence type="inferred from homology"/>
<dbReference type="PANTHER" id="PTHR34273">
    <property type="entry name" value="METHYLTHIORIBOSE KINASE"/>
    <property type="match status" value="1"/>
</dbReference>
<comment type="caution">
    <text evidence="9">The sequence shown here is derived from an EMBL/GenBank/DDBJ whole genome shotgun (WGS) entry which is preliminary data.</text>
</comment>
<dbReference type="Gene3D" id="3.30.200.20">
    <property type="entry name" value="Phosphorylase Kinase, domain 1"/>
    <property type="match status" value="1"/>
</dbReference>
<dbReference type="Gene3D" id="3.90.1200.10">
    <property type="match status" value="1"/>
</dbReference>
<evidence type="ECO:0000313" key="9">
    <source>
        <dbReference type="EMBL" id="MBA5763556.1"/>
    </source>
</evidence>
<gene>
    <name evidence="9" type="primary">mtnK</name>
    <name evidence="9" type="ORF">H2O73_14430</name>
</gene>
<comment type="subunit">
    <text evidence="2">Homodimer.</text>
</comment>
<organism evidence="9 10">
    <name type="scientific">Vibrio marinisediminis</name>
    <dbReference type="NCBI Taxonomy" id="2758441"/>
    <lineage>
        <taxon>Bacteria</taxon>
        <taxon>Pseudomonadati</taxon>
        <taxon>Pseudomonadota</taxon>
        <taxon>Gammaproteobacteria</taxon>
        <taxon>Vibrionales</taxon>
        <taxon>Vibrionaceae</taxon>
        <taxon>Vibrio</taxon>
    </lineage>
</organism>
<evidence type="ECO:0000256" key="2">
    <source>
        <dbReference type="ARBA" id="ARBA00011738"/>
    </source>
</evidence>
<dbReference type="Pfam" id="PF01636">
    <property type="entry name" value="APH"/>
    <property type="match status" value="1"/>
</dbReference>
<keyword evidence="4 9" id="KW-0808">Transferase</keyword>
<dbReference type="InterPro" id="IPR002575">
    <property type="entry name" value="Aminoglycoside_PTrfase"/>
</dbReference>
<dbReference type="SUPFAM" id="SSF56112">
    <property type="entry name" value="Protein kinase-like (PK-like)"/>
    <property type="match status" value="1"/>
</dbReference>
<evidence type="ECO:0000256" key="3">
    <source>
        <dbReference type="ARBA" id="ARBA00012128"/>
    </source>
</evidence>
<sequence>MSNTVPAGYAPLTSESLPSYLSKKLPSDLVLGGEPKEWTVKEVGDGNLNLVFIVEGLEKTIVVKQALPYVRAAGESWKLSLTRAYFEYNVLNIEAKFAGHRLVPQVYFYDQDMAIFAMEFLSPHVILRKELIAGKTFACLAEDVGVFLAQTLFHTSDIGMNAEEKKALVSKFAVNHELCKITEDLIFSEPYFDAERNNWTSPQLDADVHKVWQDEEMIQVAMRYKYKFMTESQALLHGDLHSGSIMVTESETKVIDPEFGFMGPMAFDIGNYVGNLLMAYFSRPGWESDEAKCDEYQRYLLEQITSTWHVFVTHFTQLWNDKQQGDAYPVEIYQQGLGEKVLQRAQSEFFQTLLEETLVNAGLEMNRRIIGFAGVADFKEIENAELRASCERRALKLARELIVNAKEYKEIATIGQFAQSC</sequence>
<accession>A0A7W2FSQ7</accession>
<evidence type="ECO:0000256" key="1">
    <source>
        <dbReference type="ARBA" id="ARBA00010165"/>
    </source>
</evidence>
<dbReference type="EMBL" id="JACFYF010000009">
    <property type="protein sequence ID" value="MBA5763556.1"/>
    <property type="molecule type" value="Genomic_DNA"/>
</dbReference>
<keyword evidence="10" id="KW-1185">Reference proteome</keyword>
<evidence type="ECO:0000256" key="4">
    <source>
        <dbReference type="ARBA" id="ARBA00022679"/>
    </source>
</evidence>
<comment type="similarity">
    <text evidence="1">Belongs to the methylthioribose kinase family.</text>
</comment>
<dbReference type="EC" id="2.7.1.100" evidence="3"/>
<dbReference type="PIRSF" id="PIRSF031134">
    <property type="entry name" value="MTRK"/>
    <property type="match status" value="1"/>
</dbReference>
<dbReference type="GO" id="GO:0046522">
    <property type="term" value="F:S-methyl-5-thioribose kinase activity"/>
    <property type="evidence" value="ECO:0007669"/>
    <property type="project" value="UniProtKB-EC"/>
</dbReference>
<keyword evidence="7" id="KW-0067">ATP-binding</keyword>
<evidence type="ECO:0000313" key="10">
    <source>
        <dbReference type="Proteomes" id="UP000571701"/>
    </source>
</evidence>
<dbReference type="RefSeq" id="WP_182109567.1">
    <property type="nucleotide sequence ID" value="NZ_JACFYF010000009.1"/>
</dbReference>
<dbReference type="GO" id="GO:0005524">
    <property type="term" value="F:ATP binding"/>
    <property type="evidence" value="ECO:0007669"/>
    <property type="project" value="UniProtKB-KW"/>
</dbReference>
<dbReference type="NCBIfam" id="TIGR01767">
    <property type="entry name" value="MTRK"/>
    <property type="match status" value="1"/>
</dbReference>
<protein>
    <recommendedName>
        <fullName evidence="3">S-methyl-5-thioribose kinase</fullName>
        <ecNumber evidence="3">2.7.1.100</ecNumber>
    </recommendedName>
</protein>
<evidence type="ECO:0000256" key="6">
    <source>
        <dbReference type="ARBA" id="ARBA00022777"/>
    </source>
</evidence>
<evidence type="ECO:0000256" key="7">
    <source>
        <dbReference type="ARBA" id="ARBA00022840"/>
    </source>
</evidence>